<dbReference type="GO" id="GO:0009055">
    <property type="term" value="F:electron transfer activity"/>
    <property type="evidence" value="ECO:0007669"/>
    <property type="project" value="InterPro"/>
</dbReference>
<sequence>MQAHQVKVWDPFVRAFHWSLVVAFALAYVTEDNFLTIHVYSGYFIAGLIILRLLWGCFGGRYARFSSFVRPPSEVINYTRDILRFRARRYLGHNPAGGAMIIALLVSISLTLLFGLLTYGAGESSGPLAGMTAGLGKDTAHMFKEVHEFFANFTLALVVLHVFGVLLASFQHRENLVRSMITGTKPADENDPH</sequence>
<dbReference type="AlphaFoldDB" id="A0A831RVN7"/>
<organism evidence="8">
    <name type="scientific">Thiolapillus brandeum</name>
    <dbReference type="NCBI Taxonomy" id="1076588"/>
    <lineage>
        <taxon>Bacteria</taxon>
        <taxon>Pseudomonadati</taxon>
        <taxon>Pseudomonadota</taxon>
        <taxon>Gammaproteobacteria</taxon>
        <taxon>Chromatiales</taxon>
        <taxon>Sedimenticolaceae</taxon>
        <taxon>Thiolapillus</taxon>
    </lineage>
</organism>
<dbReference type="GO" id="GO:0020037">
    <property type="term" value="F:heme binding"/>
    <property type="evidence" value="ECO:0007669"/>
    <property type="project" value="TreeGrafter"/>
</dbReference>
<evidence type="ECO:0000256" key="1">
    <source>
        <dbReference type="ARBA" id="ARBA00004651"/>
    </source>
</evidence>
<comment type="subcellular location">
    <subcellularLocation>
        <location evidence="1">Cell membrane</location>
        <topology evidence="1">Multi-pass membrane protein</topology>
    </subcellularLocation>
</comment>
<name>A0A831RVN7_9GAMM</name>
<dbReference type="InterPro" id="IPR011577">
    <property type="entry name" value="Cyt_b561_bac/Ni-Hgenase"/>
</dbReference>
<accession>A0A831RVN7</accession>
<dbReference type="SUPFAM" id="SSF81342">
    <property type="entry name" value="Transmembrane di-heme cytochromes"/>
    <property type="match status" value="1"/>
</dbReference>
<dbReference type="Pfam" id="PF01292">
    <property type="entry name" value="Ni_hydr_CYTB"/>
    <property type="match status" value="1"/>
</dbReference>
<keyword evidence="5 6" id="KW-0472">Membrane</keyword>
<dbReference type="Proteomes" id="UP000886339">
    <property type="component" value="Unassembled WGS sequence"/>
</dbReference>
<feature type="transmembrane region" description="Helical" evidence="6">
    <location>
        <begin position="149"/>
        <end position="170"/>
    </location>
</feature>
<dbReference type="PANTHER" id="PTHR30485">
    <property type="entry name" value="NI/FE-HYDROGENASE 1 B-TYPE CYTOCHROME SUBUNIT"/>
    <property type="match status" value="1"/>
</dbReference>
<evidence type="ECO:0000256" key="6">
    <source>
        <dbReference type="SAM" id="Phobius"/>
    </source>
</evidence>
<gene>
    <name evidence="8" type="ORF">ENJ12_07445</name>
</gene>
<dbReference type="EMBL" id="DRLF01000261">
    <property type="protein sequence ID" value="HEC06669.1"/>
    <property type="molecule type" value="Genomic_DNA"/>
</dbReference>
<keyword evidence="4 6" id="KW-1133">Transmembrane helix</keyword>
<proteinExistence type="predicted"/>
<keyword evidence="3 6" id="KW-0812">Transmembrane</keyword>
<dbReference type="InterPro" id="IPR051542">
    <property type="entry name" value="Hydrogenase_cytochrome"/>
</dbReference>
<dbReference type="Gene3D" id="1.20.950.20">
    <property type="entry name" value="Transmembrane di-heme cytochromes, Chain C"/>
    <property type="match status" value="1"/>
</dbReference>
<feature type="transmembrane region" description="Helical" evidence="6">
    <location>
        <begin position="35"/>
        <end position="55"/>
    </location>
</feature>
<evidence type="ECO:0000256" key="3">
    <source>
        <dbReference type="ARBA" id="ARBA00022692"/>
    </source>
</evidence>
<comment type="caution">
    <text evidence="8">The sequence shown here is derived from an EMBL/GenBank/DDBJ whole genome shotgun (WGS) entry which is preliminary data.</text>
</comment>
<dbReference type="PANTHER" id="PTHR30485:SF2">
    <property type="entry name" value="BLL0597 PROTEIN"/>
    <property type="match status" value="1"/>
</dbReference>
<evidence type="ECO:0000256" key="5">
    <source>
        <dbReference type="ARBA" id="ARBA00023136"/>
    </source>
</evidence>
<dbReference type="GO" id="GO:0005886">
    <property type="term" value="C:plasma membrane"/>
    <property type="evidence" value="ECO:0007669"/>
    <property type="project" value="UniProtKB-SubCell"/>
</dbReference>
<feature type="transmembrane region" description="Helical" evidence="6">
    <location>
        <begin position="96"/>
        <end position="121"/>
    </location>
</feature>
<feature type="transmembrane region" description="Helical" evidence="6">
    <location>
        <begin position="12"/>
        <end position="29"/>
    </location>
</feature>
<evidence type="ECO:0000313" key="8">
    <source>
        <dbReference type="EMBL" id="HEC06669.1"/>
    </source>
</evidence>
<dbReference type="GO" id="GO:0022904">
    <property type="term" value="P:respiratory electron transport chain"/>
    <property type="evidence" value="ECO:0007669"/>
    <property type="project" value="InterPro"/>
</dbReference>
<protein>
    <submittedName>
        <fullName evidence="8">Cytochrome B</fullName>
    </submittedName>
</protein>
<evidence type="ECO:0000256" key="4">
    <source>
        <dbReference type="ARBA" id="ARBA00022989"/>
    </source>
</evidence>
<evidence type="ECO:0000259" key="7">
    <source>
        <dbReference type="Pfam" id="PF01292"/>
    </source>
</evidence>
<keyword evidence="2" id="KW-1003">Cell membrane</keyword>
<feature type="domain" description="Cytochrome b561 bacterial/Ni-hydrogenase" evidence="7">
    <location>
        <begin position="8"/>
        <end position="183"/>
    </location>
</feature>
<reference evidence="8" key="1">
    <citation type="journal article" date="2020" name="mSystems">
        <title>Genome- and Community-Level Interaction Insights into Carbon Utilization and Element Cycling Functions of Hydrothermarchaeota in Hydrothermal Sediment.</title>
        <authorList>
            <person name="Zhou Z."/>
            <person name="Liu Y."/>
            <person name="Xu W."/>
            <person name="Pan J."/>
            <person name="Luo Z.H."/>
            <person name="Li M."/>
        </authorList>
    </citation>
    <scope>NUCLEOTIDE SEQUENCE [LARGE SCALE GENOMIC DNA]</scope>
    <source>
        <strain evidence="8">HyVt-458</strain>
    </source>
</reference>
<evidence type="ECO:0000256" key="2">
    <source>
        <dbReference type="ARBA" id="ARBA00022475"/>
    </source>
</evidence>
<dbReference type="InterPro" id="IPR016174">
    <property type="entry name" value="Di-haem_cyt_TM"/>
</dbReference>